<comment type="caution">
    <text evidence="1">The sequence shown here is derived from an EMBL/GenBank/DDBJ whole genome shotgun (WGS) entry which is preliminary data.</text>
</comment>
<organism evidence="1 2">
    <name type="scientific">Phlyctema vagabunda</name>
    <dbReference type="NCBI Taxonomy" id="108571"/>
    <lineage>
        <taxon>Eukaryota</taxon>
        <taxon>Fungi</taxon>
        <taxon>Dikarya</taxon>
        <taxon>Ascomycota</taxon>
        <taxon>Pezizomycotina</taxon>
        <taxon>Leotiomycetes</taxon>
        <taxon>Helotiales</taxon>
        <taxon>Dermateaceae</taxon>
        <taxon>Phlyctema</taxon>
    </lineage>
</organism>
<keyword evidence="2" id="KW-1185">Reference proteome</keyword>
<reference evidence="1 2" key="1">
    <citation type="submission" date="2024-06" db="EMBL/GenBank/DDBJ databases">
        <title>Complete genome of Phlyctema vagabunda strain 19-DSS-EL-015.</title>
        <authorList>
            <person name="Fiorenzani C."/>
        </authorList>
    </citation>
    <scope>NUCLEOTIDE SEQUENCE [LARGE SCALE GENOMIC DNA]</scope>
    <source>
        <strain evidence="1 2">19-DSS-EL-015</strain>
    </source>
</reference>
<dbReference type="EMBL" id="JBFCZG010000008">
    <property type="protein sequence ID" value="KAL3418939.1"/>
    <property type="molecule type" value="Genomic_DNA"/>
</dbReference>
<gene>
    <name evidence="1" type="ORF">PVAG01_09160</name>
</gene>
<dbReference type="Proteomes" id="UP001629113">
    <property type="component" value="Unassembled WGS sequence"/>
</dbReference>
<sequence length="42" mass="4826">MVIELKKLRNCIFGFLTSLPSSLLSFDTIRITHILFVLESTK</sequence>
<evidence type="ECO:0000313" key="1">
    <source>
        <dbReference type="EMBL" id="KAL3418939.1"/>
    </source>
</evidence>
<name>A0ABR4P6K1_9HELO</name>
<protein>
    <submittedName>
        <fullName evidence="1">Uncharacterized protein</fullName>
    </submittedName>
</protein>
<accession>A0ABR4P6K1</accession>
<evidence type="ECO:0000313" key="2">
    <source>
        <dbReference type="Proteomes" id="UP001629113"/>
    </source>
</evidence>
<proteinExistence type="predicted"/>